<reference evidence="7" key="3">
    <citation type="journal article" date="2016" name="Gigascience">
        <title>De novo construction of an expanded transcriptome assembly for the western tarnished plant bug, Lygus hesperus.</title>
        <authorList>
            <person name="Tassone E.E."/>
            <person name="Geib S.M."/>
            <person name="Hall B."/>
            <person name="Fabrick J.A."/>
            <person name="Brent C.S."/>
            <person name="Hull J.J."/>
        </authorList>
    </citation>
    <scope>NUCLEOTIDE SEQUENCE</scope>
</reference>
<organism evidence="6">
    <name type="scientific">Lygus hesperus</name>
    <name type="common">Western plant bug</name>
    <dbReference type="NCBI Taxonomy" id="30085"/>
    <lineage>
        <taxon>Eukaryota</taxon>
        <taxon>Metazoa</taxon>
        <taxon>Ecdysozoa</taxon>
        <taxon>Arthropoda</taxon>
        <taxon>Hexapoda</taxon>
        <taxon>Insecta</taxon>
        <taxon>Pterygota</taxon>
        <taxon>Neoptera</taxon>
        <taxon>Paraneoptera</taxon>
        <taxon>Hemiptera</taxon>
        <taxon>Heteroptera</taxon>
        <taxon>Panheteroptera</taxon>
        <taxon>Cimicomorpha</taxon>
        <taxon>Miridae</taxon>
        <taxon>Mirini</taxon>
        <taxon>Lygus</taxon>
    </lineage>
</organism>
<evidence type="ECO:0000256" key="3">
    <source>
        <dbReference type="ARBA" id="ARBA00022840"/>
    </source>
</evidence>
<dbReference type="EMBL" id="GBHO01018154">
    <property type="protein sequence ID" value="JAG25450.1"/>
    <property type="molecule type" value="Transcribed_RNA"/>
</dbReference>
<keyword evidence="4" id="KW-0143">Chaperone</keyword>
<protein>
    <submittedName>
        <fullName evidence="7">Endoplasmin</fullName>
    </submittedName>
</protein>
<dbReference type="AlphaFoldDB" id="A0A0A9Y7C8"/>
<dbReference type="InterPro" id="IPR019805">
    <property type="entry name" value="Heat_shock_protein_90_CS"/>
</dbReference>
<feature type="signal peptide" evidence="5">
    <location>
        <begin position="1"/>
        <end position="27"/>
    </location>
</feature>
<keyword evidence="5" id="KW-0732">Signal</keyword>
<feature type="chain" id="PRO_5007389836" evidence="5">
    <location>
        <begin position="28"/>
        <end position="125"/>
    </location>
</feature>
<evidence type="ECO:0000256" key="5">
    <source>
        <dbReference type="SAM" id="SignalP"/>
    </source>
</evidence>
<evidence type="ECO:0000256" key="1">
    <source>
        <dbReference type="ARBA" id="ARBA00008239"/>
    </source>
</evidence>
<gene>
    <name evidence="7" type="primary">ENPL</name>
    <name evidence="6" type="ORF">CM83_22983</name>
    <name evidence="7" type="ORF">g.1549</name>
</gene>
<dbReference type="InterPro" id="IPR036890">
    <property type="entry name" value="HATPase_C_sf"/>
</dbReference>
<evidence type="ECO:0000256" key="2">
    <source>
        <dbReference type="ARBA" id="ARBA00022741"/>
    </source>
</evidence>
<dbReference type="EMBL" id="GDHC01002120">
    <property type="protein sequence ID" value="JAQ16509.1"/>
    <property type="molecule type" value="Transcribed_RNA"/>
</dbReference>
<dbReference type="InterPro" id="IPR020575">
    <property type="entry name" value="Hsp90_N"/>
</dbReference>
<dbReference type="SUPFAM" id="SSF55874">
    <property type="entry name" value="ATPase domain of HSP90 chaperone/DNA topoisomerase II/histidine kinase"/>
    <property type="match status" value="1"/>
</dbReference>
<proteinExistence type="inferred from homology"/>
<keyword evidence="3" id="KW-0067">ATP-binding</keyword>
<dbReference type="PANTHER" id="PTHR11528">
    <property type="entry name" value="HEAT SHOCK PROTEIN 90 FAMILY MEMBER"/>
    <property type="match status" value="1"/>
</dbReference>
<dbReference type="PROSITE" id="PS00298">
    <property type="entry name" value="HSP90"/>
    <property type="match status" value="1"/>
</dbReference>
<dbReference type="PRINTS" id="PR00775">
    <property type="entry name" value="HEATSHOCK90"/>
</dbReference>
<evidence type="ECO:0000313" key="6">
    <source>
        <dbReference type="EMBL" id="JAG25450.1"/>
    </source>
</evidence>
<reference evidence="6" key="2">
    <citation type="submission" date="2014-07" db="EMBL/GenBank/DDBJ databases">
        <authorList>
            <person name="Hull J."/>
        </authorList>
    </citation>
    <scope>NUCLEOTIDE SEQUENCE</scope>
</reference>
<reference evidence="6" key="1">
    <citation type="journal article" date="2014" name="PLoS ONE">
        <title>Transcriptome-Based Identification of ABC Transporters in the Western Tarnished Plant Bug Lygus hesperus.</title>
        <authorList>
            <person name="Hull J.J."/>
            <person name="Chaney K."/>
            <person name="Geib S.M."/>
            <person name="Fabrick J.A."/>
            <person name="Brent C.S."/>
            <person name="Walsh D."/>
            <person name="Lavine L.C."/>
        </authorList>
    </citation>
    <scope>NUCLEOTIDE SEQUENCE</scope>
</reference>
<evidence type="ECO:0000256" key="4">
    <source>
        <dbReference type="ARBA" id="ARBA00023186"/>
    </source>
</evidence>
<dbReference type="InterPro" id="IPR001404">
    <property type="entry name" value="Hsp90_fam"/>
</dbReference>
<name>A0A0A9Y7C8_LYGHE</name>
<accession>A0A0A9Y7C8</accession>
<dbReference type="GO" id="GO:0051082">
    <property type="term" value="F:unfolded protein binding"/>
    <property type="evidence" value="ECO:0007669"/>
    <property type="project" value="InterPro"/>
</dbReference>
<dbReference type="GO" id="GO:0005524">
    <property type="term" value="F:ATP binding"/>
    <property type="evidence" value="ECO:0007669"/>
    <property type="project" value="UniProtKB-KW"/>
</dbReference>
<keyword evidence="2" id="KW-0547">Nucleotide-binding</keyword>
<dbReference type="GO" id="GO:0016887">
    <property type="term" value="F:ATP hydrolysis activity"/>
    <property type="evidence" value="ECO:0007669"/>
    <property type="project" value="InterPro"/>
</dbReference>
<dbReference type="GO" id="GO:0140662">
    <property type="term" value="F:ATP-dependent protein folding chaperone"/>
    <property type="evidence" value="ECO:0007669"/>
    <property type="project" value="InterPro"/>
</dbReference>
<dbReference type="Gene3D" id="3.30.565.10">
    <property type="entry name" value="Histidine kinase-like ATPase, C-terminal domain"/>
    <property type="match status" value="1"/>
</dbReference>
<comment type="similarity">
    <text evidence="1">Belongs to the heat shock protein 90 family.</text>
</comment>
<sequence length="125" mass="13803">MKFSCGKTRYKGVFLMLILLLVSSVMLINTMHHASAATDEDVNVTSSAAKGSAISFQAEVKKVLDILVNSLYTNRDIFLRELISNASDALDKIRVLYLTSRKDPVNKNGVSPAMDVTIAFNFENE</sequence>
<evidence type="ECO:0000313" key="7">
    <source>
        <dbReference type="EMBL" id="JAQ16509.1"/>
    </source>
</evidence>